<dbReference type="PANTHER" id="PTHR43094:SF1">
    <property type="entry name" value="AMINOTRANSFERASE CLASS-III"/>
    <property type="match status" value="1"/>
</dbReference>
<dbReference type="GO" id="GO:0008483">
    <property type="term" value="F:transaminase activity"/>
    <property type="evidence" value="ECO:0007669"/>
    <property type="project" value="UniProtKB-KW"/>
</dbReference>
<dbReference type="FunFam" id="3.40.640.10:FF:000014">
    <property type="entry name" value="Adenosylmethionine-8-amino-7-oxononanoate aminotransferase, probable"/>
    <property type="match status" value="1"/>
</dbReference>
<keyword evidence="7" id="KW-1185">Reference proteome</keyword>
<dbReference type="PATRIC" id="fig|1459.3.peg.5504"/>
<dbReference type="PANTHER" id="PTHR43094">
    <property type="entry name" value="AMINOTRANSFERASE"/>
    <property type="match status" value="1"/>
</dbReference>
<evidence type="ECO:0000256" key="2">
    <source>
        <dbReference type="ARBA" id="ARBA00022576"/>
    </source>
</evidence>
<dbReference type="InterPro" id="IPR005814">
    <property type="entry name" value="Aminotrans_3"/>
</dbReference>
<dbReference type="CDD" id="cd00610">
    <property type="entry name" value="OAT_like"/>
    <property type="match status" value="1"/>
</dbReference>
<keyword evidence="3 6" id="KW-0808">Transferase</keyword>
<dbReference type="Gene3D" id="3.40.640.10">
    <property type="entry name" value="Type I PLP-dependent aspartate aminotransferase-like (Major domain)"/>
    <property type="match status" value="1"/>
</dbReference>
<comment type="similarity">
    <text evidence="1 5">Belongs to the class-III pyridoxal-phosphate-dependent aminotransferase family.</text>
</comment>
<dbReference type="InterPro" id="IPR015421">
    <property type="entry name" value="PyrdxlP-dep_Trfase_major"/>
</dbReference>
<organism evidence="6 7">
    <name type="scientific">Sporosarcina globispora</name>
    <name type="common">Bacillus globisporus</name>
    <dbReference type="NCBI Taxonomy" id="1459"/>
    <lineage>
        <taxon>Bacteria</taxon>
        <taxon>Bacillati</taxon>
        <taxon>Bacillota</taxon>
        <taxon>Bacilli</taxon>
        <taxon>Bacillales</taxon>
        <taxon>Caryophanaceae</taxon>
        <taxon>Sporosarcina</taxon>
    </lineage>
</organism>
<dbReference type="OrthoDB" id="9807885at2"/>
<dbReference type="SUPFAM" id="SSF53383">
    <property type="entry name" value="PLP-dependent transferases"/>
    <property type="match status" value="1"/>
</dbReference>
<proteinExistence type="inferred from homology"/>
<protein>
    <submittedName>
        <fullName evidence="6">Aminotransferase class III</fullName>
    </submittedName>
</protein>
<evidence type="ECO:0000313" key="6">
    <source>
        <dbReference type="EMBL" id="KON89759.1"/>
    </source>
</evidence>
<gene>
    <name evidence="6" type="ORF">AF332_25070</name>
</gene>
<dbReference type="STRING" id="1459.AF332_25070"/>
<dbReference type="AlphaFoldDB" id="A0A0M0GIT2"/>
<dbReference type="GO" id="GO:0030170">
    <property type="term" value="F:pyridoxal phosphate binding"/>
    <property type="evidence" value="ECO:0007669"/>
    <property type="project" value="InterPro"/>
</dbReference>
<keyword evidence="4 5" id="KW-0663">Pyridoxal phosphate</keyword>
<dbReference type="InterPro" id="IPR015424">
    <property type="entry name" value="PyrdxlP-dep_Trfase"/>
</dbReference>
<keyword evidence="2 6" id="KW-0032">Aminotransferase</keyword>
<dbReference type="Gene3D" id="3.90.1150.10">
    <property type="entry name" value="Aspartate Aminotransferase, domain 1"/>
    <property type="match status" value="1"/>
</dbReference>
<dbReference type="InterPro" id="IPR015422">
    <property type="entry name" value="PyrdxlP-dep_Trfase_small"/>
</dbReference>
<dbReference type="EMBL" id="LGUF01000007">
    <property type="protein sequence ID" value="KON89759.1"/>
    <property type="molecule type" value="Genomic_DNA"/>
</dbReference>
<dbReference type="InterPro" id="IPR049704">
    <property type="entry name" value="Aminotrans_3_PPA_site"/>
</dbReference>
<accession>A0A0M0GIT2</accession>
<reference evidence="7" key="1">
    <citation type="submission" date="2015-07" db="EMBL/GenBank/DDBJ databases">
        <title>Fjat-10036 dsm4.</title>
        <authorList>
            <person name="Liu B."/>
            <person name="Wang J."/>
            <person name="Zhu Y."/>
            <person name="Liu G."/>
            <person name="Chen Q."/>
            <person name="Chen Z."/>
            <person name="Lan J."/>
            <person name="Che J."/>
            <person name="Ge C."/>
            <person name="Shi H."/>
            <person name="Pan Z."/>
            <person name="Liu X."/>
        </authorList>
    </citation>
    <scope>NUCLEOTIDE SEQUENCE [LARGE SCALE GENOMIC DNA]</scope>
    <source>
        <strain evidence="7">DSM 4</strain>
    </source>
</reference>
<evidence type="ECO:0000256" key="3">
    <source>
        <dbReference type="ARBA" id="ARBA00022679"/>
    </source>
</evidence>
<dbReference type="Pfam" id="PF00202">
    <property type="entry name" value="Aminotran_3"/>
    <property type="match status" value="1"/>
</dbReference>
<dbReference type="RefSeq" id="WP_053437122.1">
    <property type="nucleotide sequence ID" value="NZ_LGUF01000007.1"/>
</dbReference>
<sequence>MDGIKKDYVFHRDLKKEYPIITHGVGVYLIDENGKKYLDACSGAVAANLGHGIISIGESMAEQAKKAAFVHTMRFETKALHELAETIGKMAPIHLNKVYFTTGGSEANESALKLARQFHRDAGRPQKHIVIGRWQSYHGNTIGSLSAGGDVKRRHAYTPNLLNYAHVYSPYCHRCPYDRQKNDCLSKQNWTCVTDIEKTILELGPENVSAFIAEPIVGSQQGAVPPPPGYFEKVRELCDRYEIVLIIDEVMTGFGRTGTNFATEQIGIEPDIITFGKGVSAGYAPLAGMIVHDRLIDGLIQNSDGKFIHGYTYSGHPVAVAAGLAALEVYEQEMVLENVKKQGPYLVNRLLELKQKHSYISDVRGKGLLIGIELVKDRKHDLLFDPSEKAAERLNGIAIELGAVFYPGSGAIDGTKGEHLIISPPLNVTNTEIDEIVRILDESFTIFKGLLRKDELYEITK</sequence>
<name>A0A0M0GIT2_SPOGL</name>
<evidence type="ECO:0000256" key="5">
    <source>
        <dbReference type="RuleBase" id="RU003560"/>
    </source>
</evidence>
<dbReference type="Proteomes" id="UP000037109">
    <property type="component" value="Unassembled WGS sequence"/>
</dbReference>
<evidence type="ECO:0000256" key="1">
    <source>
        <dbReference type="ARBA" id="ARBA00008954"/>
    </source>
</evidence>
<evidence type="ECO:0000313" key="7">
    <source>
        <dbReference type="Proteomes" id="UP000037109"/>
    </source>
</evidence>
<evidence type="ECO:0000256" key="4">
    <source>
        <dbReference type="ARBA" id="ARBA00022898"/>
    </source>
</evidence>
<dbReference type="PROSITE" id="PS00600">
    <property type="entry name" value="AA_TRANSFER_CLASS_3"/>
    <property type="match status" value="1"/>
</dbReference>
<comment type="caution">
    <text evidence="6">The sequence shown here is derived from an EMBL/GenBank/DDBJ whole genome shotgun (WGS) entry which is preliminary data.</text>
</comment>